<feature type="region of interest" description="Disordered" evidence="1">
    <location>
        <begin position="52"/>
        <end position="112"/>
    </location>
</feature>
<dbReference type="EMBL" id="JAFEKC020000005">
    <property type="protein sequence ID" value="KAK0514753.1"/>
    <property type="molecule type" value="Genomic_DNA"/>
</dbReference>
<evidence type="ECO:0000256" key="1">
    <source>
        <dbReference type="SAM" id="MobiDB-lite"/>
    </source>
</evidence>
<feature type="region of interest" description="Disordered" evidence="1">
    <location>
        <begin position="1"/>
        <end position="23"/>
    </location>
</feature>
<name>A0AA39V3K5_9LECA</name>
<proteinExistence type="predicted"/>
<feature type="compositionally biased region" description="Acidic residues" evidence="1">
    <location>
        <begin position="85"/>
        <end position="102"/>
    </location>
</feature>
<gene>
    <name evidence="2" type="ORF">JMJ35_003370</name>
</gene>
<reference evidence="2" key="1">
    <citation type="submission" date="2023-03" db="EMBL/GenBank/DDBJ databases">
        <title>Complete genome of Cladonia borealis.</title>
        <authorList>
            <person name="Park H."/>
        </authorList>
    </citation>
    <scope>NUCLEOTIDE SEQUENCE</scope>
    <source>
        <strain evidence="2">ANT050790</strain>
    </source>
</reference>
<keyword evidence="3" id="KW-1185">Reference proteome</keyword>
<accession>A0AA39V3K5</accession>
<dbReference type="Proteomes" id="UP001166286">
    <property type="component" value="Unassembled WGS sequence"/>
</dbReference>
<dbReference type="AlphaFoldDB" id="A0AA39V3K5"/>
<evidence type="ECO:0000313" key="3">
    <source>
        <dbReference type="Proteomes" id="UP001166286"/>
    </source>
</evidence>
<protein>
    <submittedName>
        <fullName evidence="2">Uncharacterized protein</fullName>
    </submittedName>
</protein>
<feature type="compositionally biased region" description="Basic and acidic residues" evidence="1">
    <location>
        <begin position="103"/>
        <end position="112"/>
    </location>
</feature>
<comment type="caution">
    <text evidence="2">The sequence shown here is derived from an EMBL/GenBank/DDBJ whole genome shotgun (WGS) entry which is preliminary data.</text>
</comment>
<evidence type="ECO:0000313" key="2">
    <source>
        <dbReference type="EMBL" id="KAK0514753.1"/>
    </source>
</evidence>
<sequence length="138" mass="15363">MEEKEANRPSRRAKKDIDGLRGIGDGIYASITKPFAQEAAERMARTKALADFVDNTSPVALRGRQGTAPKKPLRPRLPIPTDDGSGNDDSDDSDEEDDDEGDWERVRPDPELDAKHRRLLMAMGHDIGQQVAYEPMYA</sequence>
<organism evidence="2 3">
    <name type="scientific">Cladonia borealis</name>
    <dbReference type="NCBI Taxonomy" id="184061"/>
    <lineage>
        <taxon>Eukaryota</taxon>
        <taxon>Fungi</taxon>
        <taxon>Dikarya</taxon>
        <taxon>Ascomycota</taxon>
        <taxon>Pezizomycotina</taxon>
        <taxon>Lecanoromycetes</taxon>
        <taxon>OSLEUM clade</taxon>
        <taxon>Lecanoromycetidae</taxon>
        <taxon>Lecanorales</taxon>
        <taxon>Lecanorineae</taxon>
        <taxon>Cladoniaceae</taxon>
        <taxon>Cladonia</taxon>
    </lineage>
</organism>